<dbReference type="SUPFAM" id="SSF52540">
    <property type="entry name" value="P-loop containing nucleoside triphosphate hydrolases"/>
    <property type="match status" value="1"/>
</dbReference>
<evidence type="ECO:0000313" key="6">
    <source>
        <dbReference type="Proteomes" id="UP001501020"/>
    </source>
</evidence>
<dbReference type="InterPro" id="IPR003959">
    <property type="entry name" value="ATPase_AAA_core"/>
</dbReference>
<name>A0ABP5KCE3_9ACTN</name>
<dbReference type="CDD" id="cd19499">
    <property type="entry name" value="RecA-like_ClpB_Hsp104-like"/>
    <property type="match status" value="1"/>
</dbReference>
<evidence type="ECO:0000313" key="5">
    <source>
        <dbReference type="EMBL" id="GAA2128726.1"/>
    </source>
</evidence>
<gene>
    <name evidence="5" type="ORF">GCM10009727_19550</name>
</gene>
<dbReference type="PANTHER" id="PTHR11638">
    <property type="entry name" value="ATP-DEPENDENT CLP PROTEASE"/>
    <property type="match status" value="1"/>
</dbReference>
<dbReference type="SMART" id="SM00382">
    <property type="entry name" value="AAA"/>
    <property type="match status" value="1"/>
</dbReference>
<dbReference type="InterPro" id="IPR027417">
    <property type="entry name" value="P-loop_NTPase"/>
</dbReference>
<feature type="domain" description="AAA+ ATPase" evidence="4">
    <location>
        <begin position="376"/>
        <end position="518"/>
    </location>
</feature>
<dbReference type="Proteomes" id="UP001501020">
    <property type="component" value="Unassembled WGS sequence"/>
</dbReference>
<dbReference type="Gene3D" id="3.40.50.300">
    <property type="entry name" value="P-loop containing nucleotide triphosphate hydrolases"/>
    <property type="match status" value="1"/>
</dbReference>
<reference evidence="6" key="1">
    <citation type="journal article" date="2019" name="Int. J. Syst. Evol. Microbiol.">
        <title>The Global Catalogue of Microorganisms (GCM) 10K type strain sequencing project: providing services to taxonomists for standard genome sequencing and annotation.</title>
        <authorList>
            <consortium name="The Broad Institute Genomics Platform"/>
            <consortium name="The Broad Institute Genome Sequencing Center for Infectious Disease"/>
            <person name="Wu L."/>
            <person name="Ma J."/>
        </authorList>
    </citation>
    <scope>NUCLEOTIDE SEQUENCE [LARGE SCALE GENOMIC DNA]</scope>
    <source>
        <strain evidence="6">JCM 13850</strain>
    </source>
</reference>
<dbReference type="RefSeq" id="WP_344263849.1">
    <property type="nucleotide sequence ID" value="NZ_BAAAMR010000012.1"/>
</dbReference>
<keyword evidence="2" id="KW-0067">ATP-binding</keyword>
<dbReference type="Pfam" id="PF07724">
    <property type="entry name" value="AAA_2"/>
    <property type="match status" value="1"/>
</dbReference>
<evidence type="ECO:0000256" key="2">
    <source>
        <dbReference type="ARBA" id="ARBA00022840"/>
    </source>
</evidence>
<keyword evidence="6" id="KW-1185">Reference proteome</keyword>
<sequence length="655" mass="72137">MTTTTPDTPPISGPGVRIDKPEGGRPAPFDGWPAFIREFESTLAVHSQFVFHGNLRDWFLVPGRDGGSTVVPLASLVWRVLERYGYSCLVVYDQVDGFTLFPRTDGDPRRAQERQAVERLLDGSGAKEAGDDKDDPLAQLYERIKAVTQHPELRIGLVVDYASRLVRDSTELSPAEQDFFVGCLKLSETAPRKGGFENRPSPLYNPVVWLVQSDRDLPAWLGDGNVRVRNIAVPSPDLGEREKTARLLVGGAPSARELDEQGRPGELTGRADSAAKEFAAASEGLTLAAMNEVMKLVADRGTGLSSLPEAVRTYKLGVLDNPWRRGYLLDRIRQAETELPARVIGQERAVAGTLDVLKRAVLGLTGAQARRSVDRPRGTLFFAGPTGVGKTELAKAIAALLFGDESAYLRFDMSEFSAEHAADRLVGAPPGYVGYEAGGELTNAVRQDPFRVVLFDEIEKAHPRLLDKFLQILEDGRLTDARGNTTYFSETILIFTSNLGIQEWDPQREIRIVKVTPDQPYEEVIERVTEGVQRHFNLVLGRPELLNRLGGNILVFDFIRPEPARRICDNALGNVLGLVGKELGLTLALSERARDDLLAWCTEDLANGGRGILNAVETGFVNPLARALFERRRLEPGGRLTVTAVHREPPSVELR</sequence>
<accession>A0ABP5KCE3</accession>
<dbReference type="PANTHER" id="PTHR11638:SF18">
    <property type="entry name" value="HEAT SHOCK PROTEIN 104"/>
    <property type="match status" value="1"/>
</dbReference>
<dbReference type="InterPro" id="IPR003593">
    <property type="entry name" value="AAA+_ATPase"/>
</dbReference>
<keyword evidence="1" id="KW-0547">Nucleotide-binding</keyword>
<feature type="region of interest" description="Disordered" evidence="3">
    <location>
        <begin position="1"/>
        <end position="24"/>
    </location>
</feature>
<organism evidence="5 6">
    <name type="scientific">Actinomadura napierensis</name>
    <dbReference type="NCBI Taxonomy" id="267854"/>
    <lineage>
        <taxon>Bacteria</taxon>
        <taxon>Bacillati</taxon>
        <taxon>Actinomycetota</taxon>
        <taxon>Actinomycetes</taxon>
        <taxon>Streptosporangiales</taxon>
        <taxon>Thermomonosporaceae</taxon>
        <taxon>Actinomadura</taxon>
    </lineage>
</organism>
<evidence type="ECO:0000259" key="4">
    <source>
        <dbReference type="SMART" id="SM00382"/>
    </source>
</evidence>
<evidence type="ECO:0000256" key="3">
    <source>
        <dbReference type="SAM" id="MobiDB-lite"/>
    </source>
</evidence>
<dbReference type="InterPro" id="IPR050130">
    <property type="entry name" value="ClpA_ClpB"/>
</dbReference>
<proteinExistence type="predicted"/>
<comment type="caution">
    <text evidence="5">The sequence shown here is derived from an EMBL/GenBank/DDBJ whole genome shotgun (WGS) entry which is preliminary data.</text>
</comment>
<dbReference type="PRINTS" id="PR00300">
    <property type="entry name" value="CLPPROTEASEA"/>
</dbReference>
<dbReference type="InterPro" id="IPR001270">
    <property type="entry name" value="ClpA/B"/>
</dbReference>
<dbReference type="EMBL" id="BAAAMR010000012">
    <property type="protein sequence ID" value="GAA2128726.1"/>
    <property type="molecule type" value="Genomic_DNA"/>
</dbReference>
<evidence type="ECO:0000256" key="1">
    <source>
        <dbReference type="ARBA" id="ARBA00022741"/>
    </source>
</evidence>
<protein>
    <submittedName>
        <fullName evidence="5">AAA family ATPase</fullName>
    </submittedName>
</protein>